<protein>
    <submittedName>
        <fullName evidence="1">Uncharacterized protein</fullName>
    </submittedName>
</protein>
<dbReference type="EMBL" id="CP038487">
    <property type="protein sequence ID" value="QFZ28408.1"/>
    <property type="molecule type" value="Genomic_DNA"/>
</dbReference>
<gene>
    <name evidence="1" type="ORF">EJF14_40447</name>
</gene>
<accession>A0ACD0WM58</accession>
<organism evidence="1 2">
    <name type="scientific">Clavispora lusitaniae</name>
    <name type="common">Candida lusitaniae</name>
    <dbReference type="NCBI Taxonomy" id="36911"/>
    <lineage>
        <taxon>Eukaryota</taxon>
        <taxon>Fungi</taxon>
        <taxon>Dikarya</taxon>
        <taxon>Ascomycota</taxon>
        <taxon>Saccharomycotina</taxon>
        <taxon>Pichiomycetes</taxon>
        <taxon>Metschnikowiaceae</taxon>
        <taxon>Clavispora</taxon>
    </lineage>
</organism>
<evidence type="ECO:0000313" key="1">
    <source>
        <dbReference type="EMBL" id="QFZ28408.1"/>
    </source>
</evidence>
<sequence>MQSARPPQRKSSTCRIKTLLLKYQATPIETPRVPSPCSISEVSVIQPMFAKKPKFKFELSINELSNIPHTSGYCYLDVRVGDSHSGGLIAAFSSLKPIPKSLSSREEADHANPMADFVPGTNYATNSRCVHVHTSLRKIHNFKCSFNYKVSCNLRFPMKKRDNMVGDKFLSIRVVYVPEKSKSDKNSTNLGEVKLNLAEYLNFNEPVTSKYLLQDSKVNSILNLTTYLEELPADYEFHTQLHIEDSKHHSSSSTTSFSKSMKSSNRSFAVPQFQRKGVFGGLGGVLNSQSSRNASPPASEDHHANSKKDQQKDSEASNDQSGDEIPVFSSRSFDNVIVDPLVSGLYKKVLESTWDPELQTLLKLTPEKIVENIFSSNSLDYAEMVKSDFGKVDGLDSDETYKDMKGLIDESTYRDNLRSWKVTWT</sequence>
<name>A0ACD0WM58_CLALS</name>
<proteinExistence type="predicted"/>
<reference evidence="2" key="1">
    <citation type="journal article" date="2019" name="MBio">
        <title>Comparative genomics for the elucidation of multidrug resistance (MDR) in Candida lusitaniae.</title>
        <authorList>
            <person name="Kannan A."/>
            <person name="Asner S.A."/>
            <person name="Trachsel E."/>
            <person name="Kelly S."/>
            <person name="Parker J."/>
            <person name="Sanglard D."/>
        </authorList>
    </citation>
    <scope>NUCLEOTIDE SEQUENCE [LARGE SCALE GENOMIC DNA]</scope>
    <source>
        <strain evidence="2">P1</strain>
    </source>
</reference>
<evidence type="ECO:0000313" key="2">
    <source>
        <dbReference type="Proteomes" id="UP000326582"/>
    </source>
</evidence>
<keyword evidence="2" id="KW-1185">Reference proteome</keyword>
<dbReference type="Proteomes" id="UP000326582">
    <property type="component" value="Chromosome 4"/>
</dbReference>